<dbReference type="Proteomes" id="UP000275078">
    <property type="component" value="Unassembled WGS sequence"/>
</dbReference>
<proteinExistence type="predicted"/>
<gene>
    <name evidence="2" type="ORF">BJ508DRAFT_366329</name>
</gene>
<protein>
    <submittedName>
        <fullName evidence="2">Uncharacterized protein</fullName>
    </submittedName>
</protein>
<reference evidence="2 3" key="1">
    <citation type="journal article" date="2018" name="Nat. Ecol. Evol.">
        <title>Pezizomycetes genomes reveal the molecular basis of ectomycorrhizal truffle lifestyle.</title>
        <authorList>
            <person name="Murat C."/>
            <person name="Payen T."/>
            <person name="Noel B."/>
            <person name="Kuo A."/>
            <person name="Morin E."/>
            <person name="Chen J."/>
            <person name="Kohler A."/>
            <person name="Krizsan K."/>
            <person name="Balestrini R."/>
            <person name="Da Silva C."/>
            <person name="Montanini B."/>
            <person name="Hainaut M."/>
            <person name="Levati E."/>
            <person name="Barry K.W."/>
            <person name="Belfiori B."/>
            <person name="Cichocki N."/>
            <person name="Clum A."/>
            <person name="Dockter R.B."/>
            <person name="Fauchery L."/>
            <person name="Guy J."/>
            <person name="Iotti M."/>
            <person name="Le Tacon F."/>
            <person name="Lindquist E.A."/>
            <person name="Lipzen A."/>
            <person name="Malagnac F."/>
            <person name="Mello A."/>
            <person name="Molinier V."/>
            <person name="Miyauchi S."/>
            <person name="Poulain J."/>
            <person name="Riccioni C."/>
            <person name="Rubini A."/>
            <person name="Sitrit Y."/>
            <person name="Splivallo R."/>
            <person name="Traeger S."/>
            <person name="Wang M."/>
            <person name="Zifcakova L."/>
            <person name="Wipf D."/>
            <person name="Zambonelli A."/>
            <person name="Paolocci F."/>
            <person name="Nowrousian M."/>
            <person name="Ottonello S."/>
            <person name="Baldrian P."/>
            <person name="Spatafora J.W."/>
            <person name="Henrissat B."/>
            <person name="Nagy L.G."/>
            <person name="Aury J.M."/>
            <person name="Wincker P."/>
            <person name="Grigoriev I.V."/>
            <person name="Bonfante P."/>
            <person name="Martin F.M."/>
        </authorList>
    </citation>
    <scope>NUCLEOTIDE SEQUENCE [LARGE SCALE GENOMIC DNA]</scope>
    <source>
        <strain evidence="2 3">RN42</strain>
    </source>
</reference>
<dbReference type="EMBL" id="ML119795">
    <property type="protein sequence ID" value="RPA74266.1"/>
    <property type="molecule type" value="Genomic_DNA"/>
</dbReference>
<accession>A0A3N4HMW6</accession>
<sequence>MWSSHRVDDHLEVLYREAYGEEDDDGQFPLSGSLDRLGVLCSLSEYLCVREMKGPGGKSGKSSGSSKKGNKRSKDKKGKKKEEEEEDDEAGADGQGGGDGGGDGEGEPLEPADLGDFGLGDTFAFGDDKTREDVHAVLNPDEYLLLTETARWRDMGAGAGD</sequence>
<name>A0A3N4HMW6_ASCIM</name>
<evidence type="ECO:0000256" key="1">
    <source>
        <dbReference type="SAM" id="MobiDB-lite"/>
    </source>
</evidence>
<dbReference type="AlphaFoldDB" id="A0A3N4HMW6"/>
<organism evidence="2 3">
    <name type="scientific">Ascobolus immersus RN42</name>
    <dbReference type="NCBI Taxonomy" id="1160509"/>
    <lineage>
        <taxon>Eukaryota</taxon>
        <taxon>Fungi</taxon>
        <taxon>Dikarya</taxon>
        <taxon>Ascomycota</taxon>
        <taxon>Pezizomycotina</taxon>
        <taxon>Pezizomycetes</taxon>
        <taxon>Pezizales</taxon>
        <taxon>Ascobolaceae</taxon>
        <taxon>Ascobolus</taxon>
    </lineage>
</organism>
<evidence type="ECO:0000313" key="3">
    <source>
        <dbReference type="Proteomes" id="UP000275078"/>
    </source>
</evidence>
<keyword evidence="3" id="KW-1185">Reference proteome</keyword>
<evidence type="ECO:0000313" key="2">
    <source>
        <dbReference type="EMBL" id="RPA74266.1"/>
    </source>
</evidence>
<feature type="compositionally biased region" description="Basic residues" evidence="1">
    <location>
        <begin position="68"/>
        <end position="79"/>
    </location>
</feature>
<feature type="region of interest" description="Disordered" evidence="1">
    <location>
        <begin position="52"/>
        <end position="125"/>
    </location>
</feature>